<feature type="transmembrane region" description="Helical" evidence="1">
    <location>
        <begin position="74"/>
        <end position="98"/>
    </location>
</feature>
<feature type="transmembrane region" description="Helical" evidence="1">
    <location>
        <begin position="231"/>
        <end position="249"/>
    </location>
</feature>
<feature type="transmembrane region" description="Helical" evidence="1">
    <location>
        <begin position="107"/>
        <end position="126"/>
    </location>
</feature>
<organism evidence="2 3">
    <name type="scientific">Cobetia crustatorum</name>
    <dbReference type="NCBI Taxonomy" id="553385"/>
    <lineage>
        <taxon>Bacteria</taxon>
        <taxon>Pseudomonadati</taxon>
        <taxon>Pseudomonadota</taxon>
        <taxon>Gammaproteobacteria</taxon>
        <taxon>Oceanospirillales</taxon>
        <taxon>Halomonadaceae</taxon>
        <taxon>Cobetia</taxon>
    </lineage>
</organism>
<name>A0A558HWS7_9GAMM</name>
<reference evidence="2 3" key="1">
    <citation type="submission" date="2019-07" db="EMBL/GenBank/DDBJ databases">
        <title>Diversity of Bacteria from Kongsfjorden, Arctic.</title>
        <authorList>
            <person name="Yu Y."/>
        </authorList>
    </citation>
    <scope>NUCLEOTIDE SEQUENCE [LARGE SCALE GENOMIC DNA]</scope>
    <source>
        <strain evidence="2 3">SM1923</strain>
    </source>
</reference>
<feature type="transmembrane region" description="Helical" evidence="1">
    <location>
        <begin position="15"/>
        <end position="34"/>
    </location>
</feature>
<dbReference type="Proteomes" id="UP000319941">
    <property type="component" value="Unassembled WGS sequence"/>
</dbReference>
<feature type="transmembrane region" description="Helical" evidence="1">
    <location>
        <begin position="345"/>
        <end position="365"/>
    </location>
</feature>
<keyword evidence="1" id="KW-0472">Membrane</keyword>
<dbReference type="Pfam" id="PF14264">
    <property type="entry name" value="Glucos_trans_II"/>
    <property type="match status" value="1"/>
</dbReference>
<keyword evidence="1" id="KW-1133">Transmembrane helix</keyword>
<feature type="transmembrane region" description="Helical" evidence="1">
    <location>
        <begin position="293"/>
        <end position="315"/>
    </location>
</feature>
<sequence>MRVIAKFTQNERRQARYLLLASFVVLGVGVWPLLGSHALYLDDMGRALDGYFGWNINARPAAEGVMRLLGFGDALVNIAPLPQLAAWVIAGVVSLVWWRQVPGLHPVVYVLGNALIWLTPFTLQNFTYVFDSLPMTIALASAVLASLLLRQPLSSCPSSSLQSLSLKNRWRQLMVATALLLVALCSYQPALNAFLVLSLLEALFSASVRRSDNDLAYTSVSGSWQDLLQRAGVVIAALVLYLPLSRLLVAGEYSQQHGRMLDPGDLMALLDGARGNLQAAANAWRGGMDHVSLVLSMLLLLIVLIMALVGAGAYSRSGGKGDAGRSAGWRERGLETSFKRLSRGLWLLLLIPALWGPMLLLAEPVFHSRTLVAWGPLLGGMLMLGLAGQENVRRHQRYMVRVLLTVAALLLMRQWLIFAAWSNALTTQQHYEAQLAERIVRDASTLGLPLSSVRDSATFNPLSPLPILVLGKAPIAPLARVAQRQVPAVKQNLIAAFTPNNYWAVVRLRTAGASAVTLLRDRSLKMQLAERTACRAVFTTPLVPYQLWQSDGVLVIDFRDMTQACVTND</sequence>
<feature type="transmembrane region" description="Helical" evidence="1">
    <location>
        <begin position="170"/>
        <end position="187"/>
    </location>
</feature>
<protein>
    <submittedName>
        <fullName evidence="2">Uncharacterized protein</fullName>
    </submittedName>
</protein>
<proteinExistence type="predicted"/>
<feature type="transmembrane region" description="Helical" evidence="1">
    <location>
        <begin position="400"/>
        <end position="421"/>
    </location>
</feature>
<feature type="transmembrane region" description="Helical" evidence="1">
    <location>
        <begin position="371"/>
        <end position="388"/>
    </location>
</feature>
<dbReference type="EMBL" id="VNFH01000001">
    <property type="protein sequence ID" value="TVU73548.1"/>
    <property type="molecule type" value="Genomic_DNA"/>
</dbReference>
<comment type="caution">
    <text evidence="2">The sequence shown here is derived from an EMBL/GenBank/DDBJ whole genome shotgun (WGS) entry which is preliminary data.</text>
</comment>
<dbReference type="OrthoDB" id="1317478at2"/>
<accession>A0A558HWS7</accession>
<evidence type="ECO:0000313" key="3">
    <source>
        <dbReference type="Proteomes" id="UP000319941"/>
    </source>
</evidence>
<evidence type="ECO:0000256" key="1">
    <source>
        <dbReference type="SAM" id="Phobius"/>
    </source>
</evidence>
<dbReference type="AlphaFoldDB" id="A0A558HWS7"/>
<dbReference type="InterPro" id="IPR025686">
    <property type="entry name" value="Glucos_trans_II"/>
</dbReference>
<keyword evidence="3" id="KW-1185">Reference proteome</keyword>
<feature type="transmembrane region" description="Helical" evidence="1">
    <location>
        <begin position="132"/>
        <end position="149"/>
    </location>
</feature>
<keyword evidence="1" id="KW-0812">Transmembrane</keyword>
<evidence type="ECO:0000313" key="2">
    <source>
        <dbReference type="EMBL" id="TVU73548.1"/>
    </source>
</evidence>
<gene>
    <name evidence="2" type="ORF">FQP86_00220</name>
</gene>